<dbReference type="SUPFAM" id="SSF82199">
    <property type="entry name" value="SET domain"/>
    <property type="match status" value="1"/>
</dbReference>
<evidence type="ECO:0000259" key="9">
    <source>
        <dbReference type="PROSITE" id="PS50280"/>
    </source>
</evidence>
<dbReference type="PANTHER" id="PTHR46223">
    <property type="entry name" value="HISTONE-LYSINE N-METHYLTRANSFERASE SUV39H"/>
    <property type="match status" value="1"/>
</dbReference>
<comment type="subcellular location">
    <subcellularLocation>
        <location evidence="1">Chromosome</location>
    </subcellularLocation>
</comment>
<gene>
    <name evidence="11" type="ORF">EI97DRAFT_52173</name>
</gene>
<feature type="domain" description="SET" evidence="9">
    <location>
        <begin position="354"/>
        <end position="484"/>
    </location>
</feature>
<evidence type="ECO:0000256" key="6">
    <source>
        <dbReference type="ARBA" id="ARBA00022723"/>
    </source>
</evidence>
<dbReference type="Pfam" id="PF05033">
    <property type="entry name" value="Pre-SET"/>
    <property type="match status" value="1"/>
</dbReference>
<evidence type="ECO:0000313" key="11">
    <source>
        <dbReference type="EMBL" id="KAF2276200.1"/>
    </source>
</evidence>
<keyword evidence="5" id="KW-0949">S-adenosyl-L-methionine</keyword>
<evidence type="ECO:0000313" key="12">
    <source>
        <dbReference type="Proteomes" id="UP000800097"/>
    </source>
</evidence>
<dbReference type="GO" id="GO:0005634">
    <property type="term" value="C:nucleus"/>
    <property type="evidence" value="ECO:0007669"/>
    <property type="project" value="InterPro"/>
</dbReference>
<keyword evidence="3" id="KW-0489">Methyltransferase</keyword>
<dbReference type="PANTHER" id="PTHR46223:SF3">
    <property type="entry name" value="HISTONE-LYSINE N-METHYLTRANSFERASE SET-23"/>
    <property type="match status" value="1"/>
</dbReference>
<dbReference type="InterPro" id="IPR050973">
    <property type="entry name" value="H3K9_Histone-Lys_N-MTase"/>
</dbReference>
<evidence type="ECO:0000256" key="1">
    <source>
        <dbReference type="ARBA" id="ARBA00004286"/>
    </source>
</evidence>
<dbReference type="AlphaFoldDB" id="A0A6A6JHR8"/>
<dbReference type="OrthoDB" id="308383at2759"/>
<proteinExistence type="predicted"/>
<dbReference type="GO" id="GO:0032259">
    <property type="term" value="P:methylation"/>
    <property type="evidence" value="ECO:0007669"/>
    <property type="project" value="UniProtKB-KW"/>
</dbReference>
<dbReference type="GO" id="GO:0008270">
    <property type="term" value="F:zinc ion binding"/>
    <property type="evidence" value="ECO:0007669"/>
    <property type="project" value="InterPro"/>
</dbReference>
<dbReference type="RefSeq" id="XP_033653739.1">
    <property type="nucleotide sequence ID" value="XM_033802874.1"/>
</dbReference>
<evidence type="ECO:0000256" key="4">
    <source>
        <dbReference type="ARBA" id="ARBA00022679"/>
    </source>
</evidence>
<organism evidence="11 12">
    <name type="scientific">Westerdykella ornata</name>
    <dbReference type="NCBI Taxonomy" id="318751"/>
    <lineage>
        <taxon>Eukaryota</taxon>
        <taxon>Fungi</taxon>
        <taxon>Dikarya</taxon>
        <taxon>Ascomycota</taxon>
        <taxon>Pezizomycotina</taxon>
        <taxon>Dothideomycetes</taxon>
        <taxon>Pleosporomycetidae</taxon>
        <taxon>Pleosporales</taxon>
        <taxon>Sporormiaceae</taxon>
        <taxon>Westerdykella</taxon>
    </lineage>
</organism>
<evidence type="ECO:0000256" key="5">
    <source>
        <dbReference type="ARBA" id="ARBA00022691"/>
    </source>
</evidence>
<dbReference type="InterPro" id="IPR007728">
    <property type="entry name" value="Pre-SET_dom"/>
</dbReference>
<evidence type="ECO:0000256" key="8">
    <source>
        <dbReference type="SAM" id="MobiDB-lite"/>
    </source>
</evidence>
<reference evidence="11" key="1">
    <citation type="journal article" date="2020" name="Stud. Mycol.">
        <title>101 Dothideomycetes genomes: a test case for predicting lifestyles and emergence of pathogens.</title>
        <authorList>
            <person name="Haridas S."/>
            <person name="Albert R."/>
            <person name="Binder M."/>
            <person name="Bloem J."/>
            <person name="Labutti K."/>
            <person name="Salamov A."/>
            <person name="Andreopoulos B."/>
            <person name="Baker S."/>
            <person name="Barry K."/>
            <person name="Bills G."/>
            <person name="Bluhm B."/>
            <person name="Cannon C."/>
            <person name="Castanera R."/>
            <person name="Culley D."/>
            <person name="Daum C."/>
            <person name="Ezra D."/>
            <person name="Gonzalez J."/>
            <person name="Henrissat B."/>
            <person name="Kuo A."/>
            <person name="Liang C."/>
            <person name="Lipzen A."/>
            <person name="Lutzoni F."/>
            <person name="Magnuson J."/>
            <person name="Mondo S."/>
            <person name="Nolan M."/>
            <person name="Ohm R."/>
            <person name="Pangilinan J."/>
            <person name="Park H.-J."/>
            <person name="Ramirez L."/>
            <person name="Alfaro M."/>
            <person name="Sun H."/>
            <person name="Tritt A."/>
            <person name="Yoshinaga Y."/>
            <person name="Zwiers L.-H."/>
            <person name="Turgeon B."/>
            <person name="Goodwin S."/>
            <person name="Spatafora J."/>
            <person name="Crous P."/>
            <person name="Grigoriev I."/>
        </authorList>
    </citation>
    <scope>NUCLEOTIDE SEQUENCE</scope>
    <source>
        <strain evidence="11">CBS 379.55</strain>
    </source>
</reference>
<dbReference type="GeneID" id="54556049"/>
<sequence>MSSTAWVSRVEVRAGESRVRADKVHSILANRLKHGDEQYLVRWITKSSTPNPPLSWHYIWELSRCLEQVQVYLDSREEALGNLPPQEHPSKRKSPDSGDADSERHPSPFGRRLNDGSRESSSSRSSSLVPLTGATRSLGIEIYNGVIKSEYNIIYGKAASAPDIPKLELSRVPTPWMLQESWSSKVDVAARMIRTEYVRRLAKVPGPPIHLVNIYDSTTPSLRFKYITEYVYGEGVVRADPGSQVGCQKCSPSMSRNIGCEYTQKCDCLEFADVDEKRLREDQRALYEKVMAEGGSTVGFPKKFPYYTQDTTTHKPGTLVGFYLHSRRMIYECNDKCKCGNYCRNKNVQFGRRKEVEIFKTPDGRGWGLRCKEDLVEGEFIDTYRGEVITDAEATRRERSASKAKASYLYELDKFADDNIDPSRICVVDGEFMGGPTKFINHSCEPNCRQYTVSYNKFDIYIYDIALFACRDIPAGEELTFDYMDREEEEGDSKTPEPGEGGVPCLCGAKKCRKWLWT</sequence>
<dbReference type="SMART" id="SM00317">
    <property type="entry name" value="SET"/>
    <property type="match status" value="1"/>
</dbReference>
<evidence type="ECO:0000259" key="10">
    <source>
        <dbReference type="PROSITE" id="PS50868"/>
    </source>
</evidence>
<dbReference type="PROSITE" id="PS50868">
    <property type="entry name" value="POST_SET"/>
    <property type="match status" value="1"/>
</dbReference>
<protein>
    <submittedName>
        <fullName evidence="11">SET domain-containing protein</fullName>
    </submittedName>
</protein>
<feature type="domain" description="Post-SET" evidence="10">
    <location>
        <begin position="501"/>
        <end position="517"/>
    </location>
</feature>
<dbReference type="Pfam" id="PF00856">
    <property type="entry name" value="SET"/>
    <property type="match status" value="1"/>
</dbReference>
<dbReference type="InterPro" id="IPR001214">
    <property type="entry name" value="SET_dom"/>
</dbReference>
<keyword evidence="6" id="KW-0479">Metal-binding</keyword>
<dbReference type="SMART" id="SM00468">
    <property type="entry name" value="PreSET"/>
    <property type="match status" value="1"/>
</dbReference>
<feature type="region of interest" description="Disordered" evidence="8">
    <location>
        <begin position="80"/>
        <end position="129"/>
    </location>
</feature>
<keyword evidence="2" id="KW-0158">Chromosome</keyword>
<evidence type="ECO:0000256" key="3">
    <source>
        <dbReference type="ARBA" id="ARBA00022603"/>
    </source>
</evidence>
<dbReference type="PROSITE" id="PS50280">
    <property type="entry name" value="SET"/>
    <property type="match status" value="1"/>
</dbReference>
<evidence type="ECO:0000256" key="2">
    <source>
        <dbReference type="ARBA" id="ARBA00022454"/>
    </source>
</evidence>
<dbReference type="InterPro" id="IPR046341">
    <property type="entry name" value="SET_dom_sf"/>
</dbReference>
<feature type="compositionally biased region" description="Basic and acidic residues" evidence="8">
    <location>
        <begin position="93"/>
        <end position="118"/>
    </location>
</feature>
<evidence type="ECO:0000256" key="7">
    <source>
        <dbReference type="ARBA" id="ARBA00022833"/>
    </source>
</evidence>
<dbReference type="EMBL" id="ML986494">
    <property type="protein sequence ID" value="KAF2276200.1"/>
    <property type="molecule type" value="Genomic_DNA"/>
</dbReference>
<dbReference type="GO" id="GO:0005694">
    <property type="term" value="C:chromosome"/>
    <property type="evidence" value="ECO:0007669"/>
    <property type="project" value="UniProtKB-SubCell"/>
</dbReference>
<dbReference type="InterPro" id="IPR003616">
    <property type="entry name" value="Post-SET_dom"/>
</dbReference>
<keyword evidence="7" id="KW-0862">Zinc</keyword>
<keyword evidence="12" id="KW-1185">Reference proteome</keyword>
<keyword evidence="4" id="KW-0808">Transferase</keyword>
<accession>A0A6A6JHR8</accession>
<dbReference type="Gene3D" id="2.170.270.10">
    <property type="entry name" value="SET domain"/>
    <property type="match status" value="1"/>
</dbReference>
<name>A0A6A6JHR8_WESOR</name>
<dbReference type="Proteomes" id="UP000800097">
    <property type="component" value="Unassembled WGS sequence"/>
</dbReference>
<dbReference type="GO" id="GO:0042054">
    <property type="term" value="F:histone methyltransferase activity"/>
    <property type="evidence" value="ECO:0007669"/>
    <property type="project" value="InterPro"/>
</dbReference>